<evidence type="ECO:0000256" key="8">
    <source>
        <dbReference type="PROSITE-ProRule" id="PRU01360"/>
    </source>
</evidence>
<evidence type="ECO:0000256" key="9">
    <source>
        <dbReference type="RuleBase" id="RU003357"/>
    </source>
</evidence>
<dbReference type="Gene3D" id="3.55.50.30">
    <property type="match status" value="1"/>
</dbReference>
<dbReference type="InterPro" id="IPR023997">
    <property type="entry name" value="TonB-dep_OMP_SusC/RagA_CS"/>
</dbReference>
<dbReference type="InterPro" id="IPR037066">
    <property type="entry name" value="Plug_dom_sf"/>
</dbReference>
<dbReference type="PROSITE" id="PS52016">
    <property type="entry name" value="TONB_DEPENDENT_REC_3"/>
    <property type="match status" value="1"/>
</dbReference>
<keyword evidence="14" id="KW-1185">Reference proteome</keyword>
<dbReference type="SUPFAM" id="SSF56935">
    <property type="entry name" value="Porins"/>
    <property type="match status" value="1"/>
</dbReference>
<keyword evidence="3 8" id="KW-1134">Transmembrane beta strand</keyword>
<evidence type="ECO:0000256" key="10">
    <source>
        <dbReference type="SAM" id="SignalP"/>
    </source>
</evidence>
<dbReference type="InterPro" id="IPR000531">
    <property type="entry name" value="Beta-barrel_TonB"/>
</dbReference>
<evidence type="ECO:0000256" key="4">
    <source>
        <dbReference type="ARBA" id="ARBA00022692"/>
    </source>
</evidence>
<evidence type="ECO:0000259" key="11">
    <source>
        <dbReference type="Pfam" id="PF00593"/>
    </source>
</evidence>
<dbReference type="InterPro" id="IPR036942">
    <property type="entry name" value="Beta-barrel_TonB_sf"/>
</dbReference>
<dbReference type="RefSeq" id="WP_188089928.1">
    <property type="nucleotide sequence ID" value="NZ_JACVFC010000003.1"/>
</dbReference>
<dbReference type="NCBIfam" id="TIGR04056">
    <property type="entry name" value="OMP_RagA_SusC"/>
    <property type="match status" value="1"/>
</dbReference>
<dbReference type="Pfam" id="PF00593">
    <property type="entry name" value="TonB_dep_Rec_b-barrel"/>
    <property type="match status" value="1"/>
</dbReference>
<keyword evidence="6 8" id="KW-0472">Membrane</keyword>
<feature type="domain" description="TonB-dependent receptor-like beta-barrel" evidence="11">
    <location>
        <begin position="532"/>
        <end position="892"/>
    </location>
</feature>
<dbReference type="Proteomes" id="UP000659124">
    <property type="component" value="Unassembled WGS sequence"/>
</dbReference>
<keyword evidence="4 8" id="KW-0812">Transmembrane</keyword>
<evidence type="ECO:0000256" key="6">
    <source>
        <dbReference type="ARBA" id="ARBA00023136"/>
    </source>
</evidence>
<organism evidence="13 14">
    <name type="scientific">Chitinophaga qingshengii</name>
    <dbReference type="NCBI Taxonomy" id="1569794"/>
    <lineage>
        <taxon>Bacteria</taxon>
        <taxon>Pseudomonadati</taxon>
        <taxon>Bacteroidota</taxon>
        <taxon>Chitinophagia</taxon>
        <taxon>Chitinophagales</taxon>
        <taxon>Chitinophagaceae</taxon>
        <taxon>Chitinophaga</taxon>
    </lineage>
</organism>
<evidence type="ECO:0000313" key="14">
    <source>
        <dbReference type="Proteomes" id="UP000659124"/>
    </source>
</evidence>
<feature type="domain" description="TonB-dependent receptor plug" evidence="12">
    <location>
        <begin position="215"/>
        <end position="337"/>
    </location>
</feature>
<dbReference type="InterPro" id="IPR008969">
    <property type="entry name" value="CarboxyPept-like_regulatory"/>
</dbReference>
<dbReference type="Gene3D" id="2.40.170.20">
    <property type="entry name" value="TonB-dependent receptor, beta-barrel domain"/>
    <property type="match status" value="1"/>
</dbReference>
<gene>
    <name evidence="13" type="ORF">ICL07_20565</name>
</gene>
<evidence type="ECO:0000256" key="5">
    <source>
        <dbReference type="ARBA" id="ARBA00023077"/>
    </source>
</evidence>
<keyword evidence="7 8" id="KW-0998">Cell outer membrane</keyword>
<dbReference type="InterPro" id="IPR039426">
    <property type="entry name" value="TonB-dep_rcpt-like"/>
</dbReference>
<accession>A0ABR7TQQ1</accession>
<proteinExistence type="inferred from homology"/>
<evidence type="ECO:0000256" key="3">
    <source>
        <dbReference type="ARBA" id="ARBA00022452"/>
    </source>
</evidence>
<sequence length="1133" mass="123413">MKSGTCNNVFHAKRLVFLLVGLCCLLTIRQAVAQDVKTARVTLQNNNRPLKEIFREIERQTGLTIEFKHDVLDPERRVSITANRELADHVLDLLLKGTNATFIQQQKSILIIRAKETSPVSRQISGMVTTEEGEPLPGANVMVKGDTRGVQTNGRGEYNITADAEKAVLLISHTGFETRQVPVQNRAVVNIRMTASNSSLNEVVVTALNMKRNAKSLGYSVATLDGSKVNTVQTPNLISALSGKIAGVDIGNIANGVAGTKRVIIRGASSLTGNTQPLWVIDGIPINSTTLGGLDAYGGVDYGDGLTGINPDDIESISVLKGNAAAALYGSLASNGVILVTTKTGKSAKGKMNVEVSSSLLVDKLINTTDFQYVYGQSGTGDMPPATPAEAFSSSSWGAKFDGSPSMQFDGVVRPFRPVKNNYEKFFNTGSTITNTVALSGNTNQHNYRISISDLRNKDIVPNAKFSRTSVNSKLSSTFGKLSTDLVLNYIQEKANNRPFIGGNNSNLFYSLAYMPGSIDVETLKPGYNPDGSEFSYASGISNPYYVVNKTKEADTKNRLIGAVNLKYAFTNWLYARGRITRDYYASARNRYIPEGNMYTSFPLGQLEERTIESAVNNYEIIIGVEPLSAGKFSVNGFAGANTLERLRSEVSTSGNSFVVPGVYTFNNLATKQPSTSKTSQKTNSLFGSVELSWNKYLYLTLTGRNDWFSTLPLHNNNLFYPSASLSFVFSDAFKLPALVSFGKFRASTAQVSGDTGPGQLDLSYSLTQTAYGSSNLQYIGTTNVPNKNLKPLLSSDYELGLEMDFLQGRIGFDLAYYNRTTRDDIVKTAVSRSTGYRTALLNVGRLQNNGVELLVKATPVKGKEFNWNMTATFSKNNSRVIALGDGVEGAPVLLASAKSGEVIIQLEEGQRYGGIYGYKYLRNEKGEKVYDEKGYPLYTSKNDFLANGVYDQLYGFSNTFSYRNFSLYCLLDAKFGASIYSETNAISVGNGRHKMTLTGREEGLTGEGVNKEGKANTVLVPGSKTPNPPAGSGNISGYYQQLSHIAEEFIYDASFVKLREVSLAYRFPQSLLGRIGVNSATFSLVARNLFTLYKRTENVDPESSVASGNAQGIERLVYPVTRNYGVTLKLVL</sequence>
<dbReference type="Gene3D" id="2.170.130.10">
    <property type="entry name" value="TonB-dependent receptor, plug domain"/>
    <property type="match status" value="1"/>
</dbReference>
<feature type="chain" id="PRO_5047013071" evidence="10">
    <location>
        <begin position="34"/>
        <end position="1133"/>
    </location>
</feature>
<dbReference type="Pfam" id="PF13715">
    <property type="entry name" value="CarbopepD_reg_2"/>
    <property type="match status" value="1"/>
</dbReference>
<dbReference type="EMBL" id="JACVFC010000003">
    <property type="protein sequence ID" value="MBC9932792.1"/>
    <property type="molecule type" value="Genomic_DNA"/>
</dbReference>
<comment type="similarity">
    <text evidence="8 9">Belongs to the TonB-dependent receptor family.</text>
</comment>
<comment type="subcellular location">
    <subcellularLocation>
        <location evidence="1 8">Cell outer membrane</location>
        <topology evidence="1 8">Multi-pass membrane protein</topology>
    </subcellularLocation>
</comment>
<dbReference type="Pfam" id="PF07715">
    <property type="entry name" value="Plug"/>
    <property type="match status" value="1"/>
</dbReference>
<feature type="signal peptide" evidence="10">
    <location>
        <begin position="1"/>
        <end position="33"/>
    </location>
</feature>
<evidence type="ECO:0000256" key="7">
    <source>
        <dbReference type="ARBA" id="ARBA00023237"/>
    </source>
</evidence>
<evidence type="ECO:0000259" key="12">
    <source>
        <dbReference type="Pfam" id="PF07715"/>
    </source>
</evidence>
<keyword evidence="2 8" id="KW-0813">Transport</keyword>
<reference evidence="13 14" key="1">
    <citation type="submission" date="2020-09" db="EMBL/GenBank/DDBJ databases">
        <title>Genome sequences of type strains of Chitinophaga qingshengii and Chitinophaga varians.</title>
        <authorList>
            <person name="Kittiwongwattana C."/>
        </authorList>
    </citation>
    <scope>NUCLEOTIDE SEQUENCE [LARGE SCALE GENOMIC DNA]</scope>
    <source>
        <strain evidence="13 14">JCM 30026</strain>
    </source>
</reference>
<protein>
    <submittedName>
        <fullName evidence="13">SusC/RagA family TonB-linked outer membrane protein</fullName>
    </submittedName>
</protein>
<dbReference type="SUPFAM" id="SSF49464">
    <property type="entry name" value="Carboxypeptidase regulatory domain-like"/>
    <property type="match status" value="1"/>
</dbReference>
<dbReference type="Gene3D" id="2.60.40.1120">
    <property type="entry name" value="Carboxypeptidase-like, regulatory domain"/>
    <property type="match status" value="1"/>
</dbReference>
<keyword evidence="5 9" id="KW-0798">TonB box</keyword>
<evidence type="ECO:0000256" key="1">
    <source>
        <dbReference type="ARBA" id="ARBA00004571"/>
    </source>
</evidence>
<dbReference type="InterPro" id="IPR012910">
    <property type="entry name" value="Plug_dom"/>
</dbReference>
<keyword evidence="10" id="KW-0732">Signal</keyword>
<dbReference type="NCBIfam" id="TIGR04057">
    <property type="entry name" value="SusC_RagA_signa"/>
    <property type="match status" value="1"/>
</dbReference>
<dbReference type="InterPro" id="IPR023996">
    <property type="entry name" value="TonB-dep_OMP_SusC/RagA"/>
</dbReference>
<evidence type="ECO:0000256" key="2">
    <source>
        <dbReference type="ARBA" id="ARBA00022448"/>
    </source>
</evidence>
<evidence type="ECO:0000313" key="13">
    <source>
        <dbReference type="EMBL" id="MBC9932792.1"/>
    </source>
</evidence>
<name>A0ABR7TQQ1_9BACT</name>
<comment type="caution">
    <text evidence="13">The sequence shown here is derived from an EMBL/GenBank/DDBJ whole genome shotgun (WGS) entry which is preliminary data.</text>
</comment>